<keyword evidence="3" id="KW-1185">Reference proteome</keyword>
<dbReference type="Gene3D" id="3.60.10.10">
    <property type="entry name" value="Endonuclease/exonuclease/phosphatase"/>
    <property type="match status" value="1"/>
</dbReference>
<dbReference type="AlphaFoldDB" id="A0A4Y9ZQ39"/>
<reference evidence="2 3" key="1">
    <citation type="submission" date="2019-02" db="EMBL/GenBank/DDBJ databases">
        <title>Genome sequencing of the rare red list fungi Hericium alpestre (H. flagellum).</title>
        <authorList>
            <person name="Buettner E."/>
            <person name="Kellner H."/>
        </authorList>
    </citation>
    <scope>NUCLEOTIDE SEQUENCE [LARGE SCALE GENOMIC DNA]</scope>
    <source>
        <strain evidence="2 3">DSM 108284</strain>
    </source>
</reference>
<dbReference type="Pfam" id="PF00078">
    <property type="entry name" value="RVT_1"/>
    <property type="match status" value="1"/>
</dbReference>
<protein>
    <recommendedName>
        <fullName evidence="1">Reverse transcriptase domain-containing protein</fullName>
    </recommendedName>
</protein>
<gene>
    <name evidence="2" type="ORF">EWM64_g7308</name>
</gene>
<dbReference type="STRING" id="135208.A0A4Y9ZQ39"/>
<dbReference type="InterPro" id="IPR043502">
    <property type="entry name" value="DNA/RNA_pol_sf"/>
</dbReference>
<evidence type="ECO:0000259" key="1">
    <source>
        <dbReference type="PROSITE" id="PS50878"/>
    </source>
</evidence>
<dbReference type="PANTHER" id="PTHR19446">
    <property type="entry name" value="REVERSE TRANSCRIPTASES"/>
    <property type="match status" value="1"/>
</dbReference>
<dbReference type="SUPFAM" id="SSF56219">
    <property type="entry name" value="DNase I-like"/>
    <property type="match status" value="1"/>
</dbReference>
<evidence type="ECO:0000313" key="3">
    <source>
        <dbReference type="Proteomes" id="UP000298061"/>
    </source>
</evidence>
<dbReference type="OrthoDB" id="3264871at2759"/>
<evidence type="ECO:0000313" key="2">
    <source>
        <dbReference type="EMBL" id="TFY76705.1"/>
    </source>
</evidence>
<name>A0A4Y9ZQ39_9AGAM</name>
<dbReference type="InterPro" id="IPR036691">
    <property type="entry name" value="Endo/exonu/phosph_ase_sf"/>
</dbReference>
<organism evidence="2 3">
    <name type="scientific">Hericium alpestre</name>
    <dbReference type="NCBI Taxonomy" id="135208"/>
    <lineage>
        <taxon>Eukaryota</taxon>
        <taxon>Fungi</taxon>
        <taxon>Dikarya</taxon>
        <taxon>Basidiomycota</taxon>
        <taxon>Agaricomycotina</taxon>
        <taxon>Agaricomycetes</taxon>
        <taxon>Russulales</taxon>
        <taxon>Hericiaceae</taxon>
        <taxon>Hericium</taxon>
    </lineage>
</organism>
<dbReference type="CDD" id="cd01650">
    <property type="entry name" value="RT_nLTR_like"/>
    <property type="match status" value="1"/>
</dbReference>
<proteinExistence type="predicted"/>
<dbReference type="PROSITE" id="PS50878">
    <property type="entry name" value="RT_POL"/>
    <property type="match status" value="1"/>
</dbReference>
<accession>A0A4Y9ZQ39</accession>
<dbReference type="Proteomes" id="UP000298061">
    <property type="component" value="Unassembled WGS sequence"/>
</dbReference>
<dbReference type="InterPro" id="IPR000477">
    <property type="entry name" value="RT_dom"/>
</dbReference>
<comment type="caution">
    <text evidence="2">The sequence shown here is derived from an EMBL/GenBank/DDBJ whole genome shotgun (WGS) entry which is preliminary data.</text>
</comment>
<dbReference type="SUPFAM" id="SSF56672">
    <property type="entry name" value="DNA/RNA polymerases"/>
    <property type="match status" value="1"/>
</dbReference>
<feature type="domain" description="Reverse transcriptase" evidence="1">
    <location>
        <begin position="540"/>
        <end position="700"/>
    </location>
</feature>
<sequence>MKGRASSTSHLMPQAKWTEVRSVICTKRIAILAIQETHLTTLAAADIGHFFRKQLLIHNSPDTDRLGASADIAFVLNKDIINTNDLTIMDLIPGQATMLTIQWHDSSRISVLNIYTPNDAKAHPKFWLDIETAHAATFLPQPNFLLGDFNLVEDAIDRAPAHVDDKATVKALVDFRTPLHLQDTWRHTHPDTKLFTFRGHHGSNYTKSRIDRIYTTALQAENVFEWDSGHSSVPTDHSIISVRYAPHDAPKAGKGRWTMPIYITHNEKFMRQIAGHGKTLAHDLDNAVGQCTDAMNPQILWAKFKDKLKQVIRDHTHQDLGKMQMKINQLQRDADDLTVCPTFTSSPDLCKQEQFLTTEIQHLENKCHANARNTAQAKYHLQGEEINKYWTGLNKVKKHRDIIKRLRICDLNNPDAPLRYEKSSKHMAALAGIYHNDLQTQGCDESRTPAETQQNNHNVINSIPASQRLPDNANTHLGQLITELDMEQALHTAKNGTTIGVDGCPYELWKQFQEISTKAVKAGELAFHVIKMLTMMFNDIQLHGVTASTNFSMGWMCPIYKKKDKSDIANYRPITLLNTDYKLFTKALVMQLVHTIHPMIHLNQAGFIPGRSIFDQTCLAQAMINFAEAMDENGVIVALDQEKAYDKVDHAYLWQTLKRYNLPDEFIRTVCSLYETAYTKSCHQWLLQPALPRHLRCPAG</sequence>
<dbReference type="EMBL" id="SFCI01001124">
    <property type="protein sequence ID" value="TFY76705.1"/>
    <property type="molecule type" value="Genomic_DNA"/>
</dbReference>
<dbReference type="GO" id="GO:0003824">
    <property type="term" value="F:catalytic activity"/>
    <property type="evidence" value="ECO:0007669"/>
    <property type="project" value="InterPro"/>
</dbReference>